<evidence type="ECO:0000313" key="2">
    <source>
        <dbReference type="Proteomes" id="UP000215902"/>
    </source>
</evidence>
<sequence length="134" mass="14660">MSVVDNAVLITDWPASKLYKVCIASGQLISTHPTQRSRLDKLQEPAGVAAHRSCLLFVSESSRHVVRVMRSDGTVLQTVGVEGEAGSAENKLNNPRGLASFCQHLSIDHWVSLQSHVETLALDPTHSFIDIILF</sequence>
<name>A0A267GQU3_9PLAT</name>
<dbReference type="EMBL" id="NIVC01000222">
    <property type="protein sequence ID" value="PAA87669.1"/>
    <property type="molecule type" value="Genomic_DNA"/>
</dbReference>
<gene>
    <name evidence="1" type="ORF">BOX15_Mlig027487g1</name>
</gene>
<evidence type="ECO:0000313" key="1">
    <source>
        <dbReference type="EMBL" id="PAA87669.1"/>
    </source>
</evidence>
<accession>A0A267GQU3</accession>
<proteinExistence type="predicted"/>
<organism evidence="1 2">
    <name type="scientific">Macrostomum lignano</name>
    <dbReference type="NCBI Taxonomy" id="282301"/>
    <lineage>
        <taxon>Eukaryota</taxon>
        <taxon>Metazoa</taxon>
        <taxon>Spiralia</taxon>
        <taxon>Lophotrochozoa</taxon>
        <taxon>Platyhelminthes</taxon>
        <taxon>Rhabditophora</taxon>
        <taxon>Macrostomorpha</taxon>
        <taxon>Macrostomida</taxon>
        <taxon>Macrostomidae</taxon>
        <taxon>Macrostomum</taxon>
    </lineage>
</organism>
<dbReference type="Gene3D" id="2.120.10.30">
    <property type="entry name" value="TolB, C-terminal domain"/>
    <property type="match status" value="1"/>
</dbReference>
<dbReference type="InterPro" id="IPR011042">
    <property type="entry name" value="6-blade_b-propeller_TolB-like"/>
</dbReference>
<protein>
    <submittedName>
        <fullName evidence="1">Uncharacterized protein</fullName>
    </submittedName>
</protein>
<dbReference type="Proteomes" id="UP000215902">
    <property type="component" value="Unassembled WGS sequence"/>
</dbReference>
<dbReference type="SUPFAM" id="SSF101898">
    <property type="entry name" value="NHL repeat"/>
    <property type="match status" value="1"/>
</dbReference>
<dbReference type="AlphaFoldDB" id="A0A267GQU3"/>
<comment type="caution">
    <text evidence="1">The sequence shown here is derived from an EMBL/GenBank/DDBJ whole genome shotgun (WGS) entry which is preliminary data.</text>
</comment>
<keyword evidence="2" id="KW-1185">Reference proteome</keyword>
<reference evidence="1 2" key="1">
    <citation type="submission" date="2017-06" db="EMBL/GenBank/DDBJ databases">
        <title>A platform for efficient transgenesis in Macrostomum lignano, a flatworm model organism for stem cell research.</title>
        <authorList>
            <person name="Berezikov E."/>
        </authorList>
    </citation>
    <scope>NUCLEOTIDE SEQUENCE [LARGE SCALE GENOMIC DNA]</scope>
    <source>
        <strain evidence="1">DV1</strain>
        <tissue evidence="1">Whole organism</tissue>
    </source>
</reference>